<sequence length="485" mass="56101">MAAGGMKRTSPVWWGISPALDLQMHVPPNSTDHLSSYDDLPEMNILLVGVGDCRHLLKTICQASRWPRKKLNFFIIERDLELLARHMLFLTLALENPKQMGLQEKSELFLELFGNSLIRNKTFTYLQEKCELFIQFVTDPDYQQSIIPSLNLSSIKFKERDELEAIFKFWRMPDPNLFPIERYWDFKNREYLGRQYDSRKGAYDWDLSMKLHDRGAGVIHSNEYNHWREKGVAFMIREGIYDVPNKTLASHMIVPHRGAVVRTQGYYGDITTSPYIAYGIETEKKTLLKTANGVHIKTAQEISQYNVVSMFHELVTGQKYLVPGDDKAETEPIKPSNYYIVNKGEEGMEESENSNQPETSSFIPLDNVEIHFLPFSWVNELHHKNKFTNFFHLFYFSCSMVHFLNPEYKLIAASKATLILELTKFMVTLQAEKLKSYIDIITKVAHEAGFTSAKPNDWQKDPIATFQRVDDSVDLKNGDVEPQAD</sequence>
<name>A0A8T2IUI7_9PIPI</name>
<dbReference type="GO" id="GO:0044458">
    <property type="term" value="P:motile cilium assembly"/>
    <property type="evidence" value="ECO:0007669"/>
    <property type="project" value="TreeGrafter"/>
</dbReference>
<keyword evidence="10" id="KW-1185">Reference proteome</keyword>
<comment type="similarity">
    <text evidence="1">Belongs to the DNAAF3 family.</text>
</comment>
<dbReference type="EMBL" id="JAACNH010000008">
    <property type="protein sequence ID" value="KAG8434111.1"/>
    <property type="molecule type" value="Genomic_DNA"/>
</dbReference>
<dbReference type="GO" id="GO:0120293">
    <property type="term" value="C:dynein axonemal particle"/>
    <property type="evidence" value="ECO:0007669"/>
    <property type="project" value="UniProtKB-SubCell"/>
</dbReference>
<gene>
    <name evidence="9" type="ORF">GDO86_012473</name>
</gene>
<dbReference type="OrthoDB" id="538817at2759"/>
<evidence type="ECO:0000313" key="9">
    <source>
        <dbReference type="EMBL" id="KAG8434111.1"/>
    </source>
</evidence>
<dbReference type="InterPro" id="IPR039304">
    <property type="entry name" value="DNAAF3"/>
</dbReference>
<dbReference type="AlphaFoldDB" id="A0A8T2IUI7"/>
<keyword evidence="2" id="KW-0963">Cytoplasm</keyword>
<accession>A0A8T2IUI7</accession>
<evidence type="ECO:0000256" key="3">
    <source>
        <dbReference type="ARBA" id="ARBA00022794"/>
    </source>
</evidence>
<comment type="function">
    <text evidence="6">Required for the assembly of axonemal inner and outer dynein arms. Involved in preassembly of dyneins into complexes before their transport into cilia.</text>
</comment>
<evidence type="ECO:0000259" key="8">
    <source>
        <dbReference type="Pfam" id="PF14740"/>
    </source>
</evidence>
<keyword evidence="3" id="KW-0970">Cilium biogenesis/degradation</keyword>
<dbReference type="InterPro" id="IPR027974">
    <property type="entry name" value="DUF4470"/>
</dbReference>
<dbReference type="GO" id="GO:0070286">
    <property type="term" value="P:axonemal dynein complex assembly"/>
    <property type="evidence" value="ECO:0007669"/>
    <property type="project" value="InterPro"/>
</dbReference>
<evidence type="ECO:0000256" key="6">
    <source>
        <dbReference type="ARBA" id="ARBA00025165"/>
    </source>
</evidence>
<proteinExistence type="inferred from homology"/>
<dbReference type="Pfam" id="PF14740">
    <property type="entry name" value="DUF4471"/>
    <property type="match status" value="1"/>
</dbReference>
<dbReference type="PANTHER" id="PTHR22118:SF14">
    <property type="entry name" value="DYNEIN AXONEMAL ASSEMBLY FACTOR 3"/>
    <property type="match status" value="1"/>
</dbReference>
<dbReference type="Pfam" id="PF14737">
    <property type="entry name" value="DUF4470"/>
    <property type="match status" value="1"/>
</dbReference>
<evidence type="ECO:0000259" key="7">
    <source>
        <dbReference type="Pfam" id="PF14737"/>
    </source>
</evidence>
<evidence type="ECO:0000256" key="4">
    <source>
        <dbReference type="ARBA" id="ARBA00024190"/>
    </source>
</evidence>
<dbReference type="Proteomes" id="UP000812440">
    <property type="component" value="Chromosome 7"/>
</dbReference>
<protein>
    <recommendedName>
        <fullName evidence="5">Dynein axonemal assembly factor 3</fullName>
    </recommendedName>
</protein>
<evidence type="ECO:0000256" key="5">
    <source>
        <dbReference type="ARBA" id="ARBA00024431"/>
    </source>
</evidence>
<comment type="caution">
    <text evidence="9">The sequence shown here is derived from an EMBL/GenBank/DDBJ whole genome shotgun (WGS) entry which is preliminary data.</text>
</comment>
<organism evidence="9 10">
    <name type="scientific">Hymenochirus boettgeri</name>
    <name type="common">Congo dwarf clawed frog</name>
    <dbReference type="NCBI Taxonomy" id="247094"/>
    <lineage>
        <taxon>Eukaryota</taxon>
        <taxon>Metazoa</taxon>
        <taxon>Chordata</taxon>
        <taxon>Craniata</taxon>
        <taxon>Vertebrata</taxon>
        <taxon>Euteleostomi</taxon>
        <taxon>Amphibia</taxon>
        <taxon>Batrachia</taxon>
        <taxon>Anura</taxon>
        <taxon>Pipoidea</taxon>
        <taxon>Pipidae</taxon>
        <taxon>Pipinae</taxon>
        <taxon>Hymenochirus</taxon>
    </lineage>
</organism>
<feature type="domain" description="Dynein assembly factor 3 C-terminal" evidence="8">
    <location>
        <begin position="150"/>
        <end position="452"/>
    </location>
</feature>
<comment type="subcellular location">
    <subcellularLocation>
        <location evidence="4">Dynein axonemal particle</location>
    </subcellularLocation>
</comment>
<evidence type="ECO:0000313" key="10">
    <source>
        <dbReference type="Proteomes" id="UP000812440"/>
    </source>
</evidence>
<dbReference type="InterPro" id="IPR028235">
    <property type="entry name" value="DNAAF3_C"/>
</dbReference>
<feature type="domain" description="DUF4470" evidence="7">
    <location>
        <begin position="13"/>
        <end position="118"/>
    </location>
</feature>
<evidence type="ECO:0000256" key="1">
    <source>
        <dbReference type="ARBA" id="ARBA00010449"/>
    </source>
</evidence>
<dbReference type="PANTHER" id="PTHR22118">
    <property type="entry name" value="DYNEIN ASSEMBLY FACTOR 3, AXONEMAL"/>
    <property type="match status" value="1"/>
</dbReference>
<evidence type="ECO:0000256" key="2">
    <source>
        <dbReference type="ARBA" id="ARBA00022490"/>
    </source>
</evidence>
<reference evidence="9" key="1">
    <citation type="thesis" date="2020" institute="ProQuest LLC" country="789 East Eisenhower Parkway, Ann Arbor, MI, USA">
        <title>Comparative Genomics and Chromosome Evolution.</title>
        <authorList>
            <person name="Mudd A.B."/>
        </authorList>
    </citation>
    <scope>NUCLEOTIDE SEQUENCE</scope>
    <source>
        <strain evidence="9">Female2</strain>
        <tissue evidence="9">Blood</tissue>
    </source>
</reference>